<dbReference type="EMBL" id="KK116858">
    <property type="protein sequence ID" value="KFM68962.1"/>
    <property type="molecule type" value="Genomic_DNA"/>
</dbReference>
<sequence>MPFSSSVRAHIFVTVFAILVAVGFFLLGITTLVESFPIYWNIIDAALHGSLCMLYIFSSTMLLHAEHHFHTT</sequence>
<keyword evidence="3" id="KW-1185">Reference proteome</keyword>
<evidence type="ECO:0000313" key="2">
    <source>
        <dbReference type="EMBL" id="KFM68962.1"/>
    </source>
</evidence>
<dbReference type="Proteomes" id="UP000054359">
    <property type="component" value="Unassembled WGS sequence"/>
</dbReference>
<proteinExistence type="predicted"/>
<dbReference type="AlphaFoldDB" id="A0A087TV23"/>
<name>A0A087TV23_STEMI</name>
<organism evidence="2 3">
    <name type="scientific">Stegodyphus mimosarum</name>
    <name type="common">African social velvet spider</name>
    <dbReference type="NCBI Taxonomy" id="407821"/>
    <lineage>
        <taxon>Eukaryota</taxon>
        <taxon>Metazoa</taxon>
        <taxon>Ecdysozoa</taxon>
        <taxon>Arthropoda</taxon>
        <taxon>Chelicerata</taxon>
        <taxon>Arachnida</taxon>
        <taxon>Araneae</taxon>
        <taxon>Araneomorphae</taxon>
        <taxon>Entelegynae</taxon>
        <taxon>Eresoidea</taxon>
        <taxon>Eresidae</taxon>
        <taxon>Stegodyphus</taxon>
    </lineage>
</organism>
<gene>
    <name evidence="2" type="ORF">X975_05800</name>
</gene>
<reference evidence="2 3" key="1">
    <citation type="submission" date="2013-11" db="EMBL/GenBank/DDBJ databases">
        <title>Genome sequencing of Stegodyphus mimosarum.</title>
        <authorList>
            <person name="Bechsgaard J."/>
        </authorList>
    </citation>
    <scope>NUCLEOTIDE SEQUENCE [LARGE SCALE GENOMIC DNA]</scope>
</reference>
<feature type="non-terminal residue" evidence="2">
    <location>
        <position position="72"/>
    </location>
</feature>
<evidence type="ECO:0000313" key="3">
    <source>
        <dbReference type="Proteomes" id="UP000054359"/>
    </source>
</evidence>
<evidence type="ECO:0008006" key="4">
    <source>
        <dbReference type="Google" id="ProtNLM"/>
    </source>
</evidence>
<dbReference type="OrthoDB" id="6347385at2759"/>
<feature type="transmembrane region" description="Helical" evidence="1">
    <location>
        <begin position="12"/>
        <end position="32"/>
    </location>
</feature>
<keyword evidence="1" id="KW-0472">Membrane</keyword>
<keyword evidence="1" id="KW-0812">Transmembrane</keyword>
<keyword evidence="1" id="KW-1133">Transmembrane helix</keyword>
<accession>A0A087TV23</accession>
<evidence type="ECO:0000256" key="1">
    <source>
        <dbReference type="SAM" id="Phobius"/>
    </source>
</evidence>
<protein>
    <recommendedName>
        <fullName evidence="4">MARVEL domain-containing protein</fullName>
    </recommendedName>
</protein>
<feature type="transmembrane region" description="Helical" evidence="1">
    <location>
        <begin position="38"/>
        <end position="57"/>
    </location>
</feature>